<dbReference type="Proteomes" id="UP000663874">
    <property type="component" value="Unassembled WGS sequence"/>
</dbReference>
<dbReference type="EMBL" id="CAJNOL010000755">
    <property type="protein sequence ID" value="CAF1189037.1"/>
    <property type="molecule type" value="Genomic_DNA"/>
</dbReference>
<feature type="compositionally biased region" description="Polar residues" evidence="1">
    <location>
        <begin position="40"/>
        <end position="52"/>
    </location>
</feature>
<dbReference type="EMBL" id="CAJNOT010000387">
    <property type="protein sequence ID" value="CAF0964717.1"/>
    <property type="molecule type" value="Genomic_DNA"/>
</dbReference>
<sequence>MSSQTGATDKTIKAAEIARAEIAGKETPACDPRKKADAENQGQLSGDQTTIAETPVAPVGAKPGTST</sequence>
<accession>A0A814E521</accession>
<dbReference type="EMBL" id="CAJOBD010000973">
    <property type="protein sequence ID" value="CAF3743015.1"/>
    <property type="molecule type" value="Genomic_DNA"/>
</dbReference>
<dbReference type="Proteomes" id="UP000663864">
    <property type="component" value="Unassembled WGS sequence"/>
</dbReference>
<evidence type="ECO:0000313" key="3">
    <source>
        <dbReference type="EMBL" id="CAF1030358.1"/>
    </source>
</evidence>
<dbReference type="Proteomes" id="UP000663870">
    <property type="component" value="Unassembled WGS sequence"/>
</dbReference>
<dbReference type="AlphaFoldDB" id="A0A814E521"/>
<reference evidence="2" key="1">
    <citation type="submission" date="2021-02" db="EMBL/GenBank/DDBJ databases">
        <authorList>
            <person name="Nowell W R."/>
        </authorList>
    </citation>
    <scope>NUCLEOTIDE SEQUENCE</scope>
</reference>
<name>A0A814E521_9BILA</name>
<dbReference type="EMBL" id="CAJOBE010000489">
    <property type="protein sequence ID" value="CAF3649409.1"/>
    <property type="molecule type" value="Genomic_DNA"/>
</dbReference>
<protein>
    <submittedName>
        <fullName evidence="2">Uncharacterized protein</fullName>
    </submittedName>
</protein>
<dbReference type="EMBL" id="CAJNOU010000553">
    <property type="protein sequence ID" value="CAF1030358.1"/>
    <property type="molecule type" value="Genomic_DNA"/>
</dbReference>
<feature type="region of interest" description="Disordered" evidence="1">
    <location>
        <begin position="18"/>
        <end position="67"/>
    </location>
</feature>
<evidence type="ECO:0000313" key="2">
    <source>
        <dbReference type="EMBL" id="CAF0964717.1"/>
    </source>
</evidence>
<gene>
    <name evidence="5" type="ORF">FNK824_LOCUS5901</name>
    <name evidence="6" type="ORF">JBS370_LOCUS12115</name>
    <name evidence="4" type="ORF">JXQ802_LOCUS23769</name>
    <name evidence="3" type="ORF">SEV965_LOCUS12275</name>
    <name evidence="2" type="ORF">ZHD862_LOCUS10686</name>
</gene>
<evidence type="ECO:0000313" key="4">
    <source>
        <dbReference type="EMBL" id="CAF1189037.1"/>
    </source>
</evidence>
<dbReference type="Proteomes" id="UP000663889">
    <property type="component" value="Unassembled WGS sequence"/>
</dbReference>
<evidence type="ECO:0000313" key="5">
    <source>
        <dbReference type="EMBL" id="CAF3649409.1"/>
    </source>
</evidence>
<evidence type="ECO:0000313" key="7">
    <source>
        <dbReference type="Proteomes" id="UP000663864"/>
    </source>
</evidence>
<evidence type="ECO:0000313" key="6">
    <source>
        <dbReference type="EMBL" id="CAF3743015.1"/>
    </source>
</evidence>
<dbReference type="Proteomes" id="UP000663836">
    <property type="component" value="Unassembled WGS sequence"/>
</dbReference>
<evidence type="ECO:0000313" key="8">
    <source>
        <dbReference type="Proteomes" id="UP000663870"/>
    </source>
</evidence>
<evidence type="ECO:0000256" key="1">
    <source>
        <dbReference type="SAM" id="MobiDB-lite"/>
    </source>
</evidence>
<comment type="caution">
    <text evidence="2">The sequence shown here is derived from an EMBL/GenBank/DDBJ whole genome shotgun (WGS) entry which is preliminary data.</text>
</comment>
<organism evidence="2 7">
    <name type="scientific">Rotaria sordida</name>
    <dbReference type="NCBI Taxonomy" id="392033"/>
    <lineage>
        <taxon>Eukaryota</taxon>
        <taxon>Metazoa</taxon>
        <taxon>Spiralia</taxon>
        <taxon>Gnathifera</taxon>
        <taxon>Rotifera</taxon>
        <taxon>Eurotatoria</taxon>
        <taxon>Bdelloidea</taxon>
        <taxon>Philodinida</taxon>
        <taxon>Philodinidae</taxon>
        <taxon>Rotaria</taxon>
    </lineage>
</organism>
<proteinExistence type="predicted"/>
<keyword evidence="8" id="KW-1185">Reference proteome</keyword>